<keyword evidence="2" id="KW-1185">Reference proteome</keyword>
<gene>
    <name evidence="1" type="ORF">L6452_08127</name>
</gene>
<reference evidence="1 2" key="2">
    <citation type="journal article" date="2022" name="Mol. Ecol. Resour.">
        <title>The genomes of chicory, endive, great burdock and yacon provide insights into Asteraceae paleo-polyploidization history and plant inulin production.</title>
        <authorList>
            <person name="Fan W."/>
            <person name="Wang S."/>
            <person name="Wang H."/>
            <person name="Wang A."/>
            <person name="Jiang F."/>
            <person name="Liu H."/>
            <person name="Zhao H."/>
            <person name="Xu D."/>
            <person name="Zhang Y."/>
        </authorList>
    </citation>
    <scope>NUCLEOTIDE SEQUENCE [LARGE SCALE GENOMIC DNA]</scope>
    <source>
        <strain evidence="2">cv. Niubang</strain>
    </source>
</reference>
<dbReference type="EMBL" id="CM042049">
    <property type="protein sequence ID" value="KAI3745721.1"/>
    <property type="molecule type" value="Genomic_DNA"/>
</dbReference>
<evidence type="ECO:0000313" key="2">
    <source>
        <dbReference type="Proteomes" id="UP001055879"/>
    </source>
</evidence>
<name>A0ACB9DHI2_ARCLA</name>
<comment type="caution">
    <text evidence="1">The sequence shown here is derived from an EMBL/GenBank/DDBJ whole genome shotgun (WGS) entry which is preliminary data.</text>
</comment>
<protein>
    <submittedName>
        <fullName evidence="1">Uncharacterized protein</fullName>
    </submittedName>
</protein>
<evidence type="ECO:0000313" key="1">
    <source>
        <dbReference type="EMBL" id="KAI3745721.1"/>
    </source>
</evidence>
<proteinExistence type="predicted"/>
<sequence length="70" mass="7799">MISRPDNRLMCNPLSPVTPNLDRLILQSRSSSDYTNLIVQSVNNSRLLASIEQVATVQSIKTSIVNRSKN</sequence>
<dbReference type="Proteomes" id="UP001055879">
    <property type="component" value="Linkage Group LG03"/>
</dbReference>
<reference evidence="2" key="1">
    <citation type="journal article" date="2022" name="Mol. Ecol. Resour.">
        <title>The genomes of chicory, endive, great burdock and yacon provide insights into Asteraceae palaeo-polyploidization history and plant inulin production.</title>
        <authorList>
            <person name="Fan W."/>
            <person name="Wang S."/>
            <person name="Wang H."/>
            <person name="Wang A."/>
            <person name="Jiang F."/>
            <person name="Liu H."/>
            <person name="Zhao H."/>
            <person name="Xu D."/>
            <person name="Zhang Y."/>
        </authorList>
    </citation>
    <scope>NUCLEOTIDE SEQUENCE [LARGE SCALE GENOMIC DNA]</scope>
    <source>
        <strain evidence="2">cv. Niubang</strain>
    </source>
</reference>
<accession>A0ACB9DHI2</accession>
<organism evidence="1 2">
    <name type="scientific">Arctium lappa</name>
    <name type="common">Greater burdock</name>
    <name type="synonym">Lappa major</name>
    <dbReference type="NCBI Taxonomy" id="4217"/>
    <lineage>
        <taxon>Eukaryota</taxon>
        <taxon>Viridiplantae</taxon>
        <taxon>Streptophyta</taxon>
        <taxon>Embryophyta</taxon>
        <taxon>Tracheophyta</taxon>
        <taxon>Spermatophyta</taxon>
        <taxon>Magnoliopsida</taxon>
        <taxon>eudicotyledons</taxon>
        <taxon>Gunneridae</taxon>
        <taxon>Pentapetalae</taxon>
        <taxon>asterids</taxon>
        <taxon>campanulids</taxon>
        <taxon>Asterales</taxon>
        <taxon>Asteraceae</taxon>
        <taxon>Carduoideae</taxon>
        <taxon>Cardueae</taxon>
        <taxon>Arctiinae</taxon>
        <taxon>Arctium</taxon>
    </lineage>
</organism>